<dbReference type="KEGG" id="pbro:HOP40_22305"/>
<evidence type="ECO:0008006" key="3">
    <source>
        <dbReference type="Google" id="ProtNLM"/>
    </source>
</evidence>
<reference evidence="1 2" key="1">
    <citation type="submission" date="2020-05" db="EMBL/GenBank/DDBJ databases">
        <authorList>
            <person name="Mo P."/>
        </authorList>
    </citation>
    <scope>NUCLEOTIDE SEQUENCE [LARGE SCALE GENOMIC DNA]</scope>
    <source>
        <strain evidence="1 2">Gen01</strain>
    </source>
</reference>
<dbReference type="EMBL" id="CP053564">
    <property type="protein sequence ID" value="QJY50813.1"/>
    <property type="molecule type" value="Genomic_DNA"/>
</dbReference>
<dbReference type="InterPro" id="IPR014710">
    <property type="entry name" value="RmlC-like_jellyroll"/>
</dbReference>
<dbReference type="Gene3D" id="2.60.120.10">
    <property type="entry name" value="Jelly Rolls"/>
    <property type="match status" value="2"/>
</dbReference>
<dbReference type="SUPFAM" id="SSF51182">
    <property type="entry name" value="RmlC-like cupins"/>
    <property type="match status" value="1"/>
</dbReference>
<dbReference type="Proteomes" id="UP000505377">
    <property type="component" value="Chromosome"/>
</dbReference>
<protein>
    <recommendedName>
        <fullName evidence="3">Cupin domain-containing protein</fullName>
    </recommendedName>
</protein>
<name>A0A6M6JU69_9PSEU</name>
<dbReference type="AlphaFoldDB" id="A0A6M6JU69"/>
<proteinExistence type="predicted"/>
<evidence type="ECO:0000313" key="2">
    <source>
        <dbReference type="Proteomes" id="UP000505377"/>
    </source>
</evidence>
<keyword evidence="2" id="KW-1185">Reference proteome</keyword>
<organism evidence="1 2">
    <name type="scientific">Pseudonocardia broussonetiae</name>
    <dbReference type="NCBI Taxonomy" id="2736640"/>
    <lineage>
        <taxon>Bacteria</taxon>
        <taxon>Bacillati</taxon>
        <taxon>Actinomycetota</taxon>
        <taxon>Actinomycetes</taxon>
        <taxon>Pseudonocardiales</taxon>
        <taxon>Pseudonocardiaceae</taxon>
        <taxon>Pseudonocardia</taxon>
    </lineage>
</organism>
<evidence type="ECO:0000313" key="1">
    <source>
        <dbReference type="EMBL" id="QJY50813.1"/>
    </source>
</evidence>
<dbReference type="InterPro" id="IPR011051">
    <property type="entry name" value="RmlC_Cupin_sf"/>
</dbReference>
<sequence length="384" mass="41111">MVPPGEVARRTIRRTDWVPCKAAFIDCRTPGSDRKDNYSFIGPGVSQSADQYVNLREPHGFQLGAAGMPHGTTNSLHLHFTAEVFVNFDGDYQLRWGADGTQGEYRSVDGDVVSVPTWIFRGFTNVGDDEGVLLTVLGGDDTGGIIWGPSVLREAAGHGLHLTADNRLVDTVRGERVPDGVALVTPMPQDEIDRLDRLDADAFRARVTHAGDRVWVAAPFLCSGLPGGGAELSLVIGYGMSEDRRATPRLHDPHGFDLAWLRARVGEGVLTHRHPGTQVLTAKAGRWAVRLNTGADEQVVELGPLDTLSVPAGAWRSFTLLDAAPGRAADPGLGELLVVNEGDGRTRLEWAPEVVAAARAAGHVLDANGYVAPAEVLVTATDDD</sequence>
<accession>A0A6M6JU69</accession>
<gene>
    <name evidence="1" type="ORF">HOP40_22305</name>
</gene>